<gene>
    <name evidence="1" type="ORF">MRB53_026511</name>
</gene>
<evidence type="ECO:0000313" key="2">
    <source>
        <dbReference type="Proteomes" id="UP001234297"/>
    </source>
</evidence>
<accession>A0ACC2LIJ9</accession>
<dbReference type="EMBL" id="CM056816">
    <property type="protein sequence ID" value="KAJ8633175.1"/>
    <property type="molecule type" value="Genomic_DNA"/>
</dbReference>
<evidence type="ECO:0000313" key="1">
    <source>
        <dbReference type="EMBL" id="KAJ8633175.1"/>
    </source>
</evidence>
<comment type="caution">
    <text evidence="1">The sequence shown here is derived from an EMBL/GenBank/DDBJ whole genome shotgun (WGS) entry which is preliminary data.</text>
</comment>
<organism evidence="1 2">
    <name type="scientific">Persea americana</name>
    <name type="common">Avocado</name>
    <dbReference type="NCBI Taxonomy" id="3435"/>
    <lineage>
        <taxon>Eukaryota</taxon>
        <taxon>Viridiplantae</taxon>
        <taxon>Streptophyta</taxon>
        <taxon>Embryophyta</taxon>
        <taxon>Tracheophyta</taxon>
        <taxon>Spermatophyta</taxon>
        <taxon>Magnoliopsida</taxon>
        <taxon>Magnoliidae</taxon>
        <taxon>Laurales</taxon>
        <taxon>Lauraceae</taxon>
        <taxon>Persea</taxon>
    </lineage>
</organism>
<keyword evidence="2" id="KW-1185">Reference proteome</keyword>
<protein>
    <submittedName>
        <fullName evidence="1">Uncharacterized protein</fullName>
    </submittedName>
</protein>
<name>A0ACC2LIJ9_PERAE</name>
<reference evidence="1 2" key="1">
    <citation type="journal article" date="2022" name="Hortic Res">
        <title>A haplotype resolved chromosomal level avocado genome allows analysis of novel avocado genes.</title>
        <authorList>
            <person name="Nath O."/>
            <person name="Fletcher S.J."/>
            <person name="Hayward A."/>
            <person name="Shaw L.M."/>
            <person name="Masouleh A.K."/>
            <person name="Furtado A."/>
            <person name="Henry R.J."/>
            <person name="Mitter N."/>
        </authorList>
    </citation>
    <scope>NUCLEOTIDE SEQUENCE [LARGE SCALE GENOMIC DNA]</scope>
    <source>
        <strain evidence="2">cv. Hass</strain>
    </source>
</reference>
<proteinExistence type="predicted"/>
<sequence length="601" mass="66325">MTVYCKFKSAKNYFSVPINGNFISVANLKEKIFESKNLGSGTDFDLMVYNAQTNQEYDDEAMLIPRNASVIVRRVPGWHRLPIVLKKDEPKCLENNVEENPKSTSSISTADSSTIEFLAESKCYDFGIDLFSEVVPFQSGNPVRDALSNMADEDRKIKDLVDTPALGCQRQAHEASVFGRGLKSGIDSRNGRIGGFVSKKPPQGYICCRCKIAGHFIQHCPTNGDPDFDIKRLKPPKGIPKSMLMETPDGSYALPSGAVAILKPNEATFEKEIEGIPSVRPVINVPPELHCPLCKEVMNDAVLSSKCCFNSFCDKCIRDHIISKSMCVCGSMKMLADDLLPNKTIRETINRILGSTTRSAFSGSSVLVQDIESACSPQPKVLLPTVSAPTKEECATPLCENHTSVMQETRKQGKTDLNMLELSSEKSRATKNVSRPEVIIESVSVREATSQQTAPQAKEEVQQKLPVGEKGHLQWKISEAFVAENYVMPFGPPACNPFLGGMQMGVCGDIMHYSIPMPPYMGYTSGVFCHQDPYGVGGYGYTISTVPQSQREFSNHGEFDMEVSNGAETTSIKLKPRLESRKRSFNYDNGGSNKIRKRKLT</sequence>
<dbReference type="Proteomes" id="UP001234297">
    <property type="component" value="Chromosome 8"/>
</dbReference>